<dbReference type="GO" id="GO:0003677">
    <property type="term" value="F:DNA binding"/>
    <property type="evidence" value="ECO:0007669"/>
    <property type="project" value="UniProtKB-KW"/>
</dbReference>
<accession>A0A2A4F3H4</accession>
<reference evidence="1 2" key="1">
    <citation type="submission" date="2017-01" db="EMBL/GenBank/DDBJ databases">
        <title>Whole-Genome Shotgun Sequencing of Two beta-Proteobacterial Species in Search of the Bulgecin Biosynthetic Cluster.</title>
        <authorList>
            <person name="Horsman M.E."/>
            <person name="Marous D.R."/>
            <person name="Li R."/>
            <person name="Oliver R.A."/>
            <person name="Byun B."/>
            <person name="Emrich S.J."/>
            <person name="Boggess B."/>
            <person name="Townsend C.A."/>
            <person name="Mobashery S."/>
        </authorList>
    </citation>
    <scope>NUCLEOTIDE SEQUENCE [LARGE SCALE GENOMIC DNA]</scope>
    <source>
        <strain evidence="1 2">ATCC 31363</strain>
    </source>
</reference>
<keyword evidence="1" id="KW-0238">DNA-binding</keyword>
<evidence type="ECO:0000313" key="1">
    <source>
        <dbReference type="EMBL" id="PCE27517.1"/>
    </source>
</evidence>
<name>A0A2A4F3H4_9BURK</name>
<dbReference type="Proteomes" id="UP000218022">
    <property type="component" value="Unassembled WGS sequence"/>
</dbReference>
<gene>
    <name evidence="1" type="ORF">BWP39_03165</name>
</gene>
<evidence type="ECO:0000313" key="2">
    <source>
        <dbReference type="Proteomes" id="UP000218022"/>
    </source>
</evidence>
<sequence length="73" mass="8107">MTEQESIDMAVRAVAIYAARHPRPLHVTITQAAEMLGRSRPTVRKMLLENRVRSNAAGSIPIEAIDRLLASRV</sequence>
<dbReference type="AlphaFoldDB" id="A0A2A4F3H4"/>
<dbReference type="EMBL" id="MTZV01000002">
    <property type="protein sequence ID" value="PCE27517.1"/>
    <property type="molecule type" value="Genomic_DNA"/>
</dbReference>
<protein>
    <submittedName>
        <fullName evidence="1">DNA-binding protein</fullName>
    </submittedName>
</protein>
<proteinExistence type="predicted"/>
<comment type="caution">
    <text evidence="1">The sequence shown here is derived from an EMBL/GenBank/DDBJ whole genome shotgun (WGS) entry which is preliminary data.</text>
</comment>
<organism evidence="1 2">
    <name type="scientific">Paraburkholderia acidicola</name>
    <dbReference type="NCBI Taxonomy" id="1912599"/>
    <lineage>
        <taxon>Bacteria</taxon>
        <taxon>Pseudomonadati</taxon>
        <taxon>Pseudomonadota</taxon>
        <taxon>Betaproteobacteria</taxon>
        <taxon>Burkholderiales</taxon>
        <taxon>Burkholderiaceae</taxon>
        <taxon>Paraburkholderia</taxon>
    </lineage>
</organism>